<feature type="domain" description="HTH gntR-type" evidence="4">
    <location>
        <begin position="13"/>
        <end position="81"/>
    </location>
</feature>
<reference evidence="5" key="1">
    <citation type="submission" date="2022-10" db="EMBL/GenBank/DDBJ databases">
        <title>Catenovulum adriacola sp. nov. isolated in the Harbour of Susak.</title>
        <authorList>
            <person name="Schoch T."/>
            <person name="Reich S.J."/>
            <person name="Stoeferle S."/>
            <person name="Flaiz M."/>
            <person name="Kazda M."/>
            <person name="Riedel C.U."/>
            <person name="Duerre P."/>
        </authorList>
    </citation>
    <scope>NUCLEOTIDE SEQUENCE</scope>
    <source>
        <strain evidence="5">TS8</strain>
        <plasmid evidence="5">pCadTS8_2</plasmid>
    </source>
</reference>
<evidence type="ECO:0000256" key="3">
    <source>
        <dbReference type="ARBA" id="ARBA00023163"/>
    </source>
</evidence>
<organism evidence="5 6">
    <name type="scientific">Catenovulum adriaticum</name>
    <dbReference type="NCBI Taxonomy" id="2984846"/>
    <lineage>
        <taxon>Bacteria</taxon>
        <taxon>Pseudomonadati</taxon>
        <taxon>Pseudomonadota</taxon>
        <taxon>Gammaproteobacteria</taxon>
        <taxon>Alteromonadales</taxon>
        <taxon>Alteromonadaceae</taxon>
        <taxon>Catenovulum</taxon>
    </lineage>
</organism>
<dbReference type="SMART" id="SM00895">
    <property type="entry name" value="FCD"/>
    <property type="match status" value="1"/>
</dbReference>
<gene>
    <name evidence="5" type="ORF">OLW01_16085</name>
</gene>
<dbReference type="CDD" id="cd07377">
    <property type="entry name" value="WHTH_GntR"/>
    <property type="match status" value="1"/>
</dbReference>
<dbReference type="PANTHER" id="PTHR43537:SF5">
    <property type="entry name" value="UXU OPERON TRANSCRIPTIONAL REGULATOR"/>
    <property type="match status" value="1"/>
</dbReference>
<accession>A0ABY7ARU2</accession>
<dbReference type="SUPFAM" id="SSF48008">
    <property type="entry name" value="GntR ligand-binding domain-like"/>
    <property type="match status" value="1"/>
</dbReference>
<dbReference type="PROSITE" id="PS50949">
    <property type="entry name" value="HTH_GNTR"/>
    <property type="match status" value="1"/>
</dbReference>
<protein>
    <submittedName>
        <fullName evidence="5">FadR family transcriptional regulator</fullName>
    </submittedName>
</protein>
<dbReference type="SUPFAM" id="SSF46785">
    <property type="entry name" value="Winged helix' DNA-binding domain"/>
    <property type="match status" value="1"/>
</dbReference>
<keyword evidence="5" id="KW-0614">Plasmid</keyword>
<proteinExistence type="predicted"/>
<evidence type="ECO:0000313" key="6">
    <source>
        <dbReference type="Proteomes" id="UP001163726"/>
    </source>
</evidence>
<keyword evidence="3" id="KW-0804">Transcription</keyword>
<dbReference type="Proteomes" id="UP001163726">
    <property type="component" value="Plasmid pCadTS8_2"/>
</dbReference>
<geneLocation type="plasmid" evidence="5 6">
    <name>pCadTS8_2</name>
</geneLocation>
<dbReference type="Pfam" id="PF00392">
    <property type="entry name" value="GntR"/>
    <property type="match status" value="1"/>
</dbReference>
<evidence type="ECO:0000259" key="4">
    <source>
        <dbReference type="PROSITE" id="PS50949"/>
    </source>
</evidence>
<dbReference type="Gene3D" id="1.10.10.10">
    <property type="entry name" value="Winged helix-like DNA-binding domain superfamily/Winged helix DNA-binding domain"/>
    <property type="match status" value="1"/>
</dbReference>
<dbReference type="EMBL" id="CP109967">
    <property type="protein sequence ID" value="WAJ72260.1"/>
    <property type="molecule type" value="Genomic_DNA"/>
</dbReference>
<dbReference type="SMART" id="SM00345">
    <property type="entry name" value="HTH_GNTR"/>
    <property type="match status" value="1"/>
</dbReference>
<evidence type="ECO:0000256" key="2">
    <source>
        <dbReference type="ARBA" id="ARBA00023125"/>
    </source>
</evidence>
<dbReference type="InterPro" id="IPR000524">
    <property type="entry name" value="Tscrpt_reg_HTH_GntR"/>
</dbReference>
<dbReference type="InterPro" id="IPR036390">
    <property type="entry name" value="WH_DNA-bd_sf"/>
</dbReference>
<dbReference type="PANTHER" id="PTHR43537">
    <property type="entry name" value="TRANSCRIPTIONAL REGULATOR, GNTR FAMILY"/>
    <property type="match status" value="1"/>
</dbReference>
<keyword evidence="2" id="KW-0238">DNA-binding</keyword>
<evidence type="ECO:0000256" key="1">
    <source>
        <dbReference type="ARBA" id="ARBA00023015"/>
    </source>
</evidence>
<name>A0ABY7ARU2_9ALTE</name>
<sequence>MQSQAFSKLSRTYNLTTELADLLRQRITSGQYTVGQKLPSSKYIETQAGVSRSVVREAVAQLKAEGILTSRQGVGVFVAEKPADNAFKINASEFACIYDAIKILELRKAVETEMCAMSAQKRTSAQLAKIEASFDMISQKNQQKLDSIQEDFAFHKAIAEAADNPYFLRFIEFIGAGVVPAREIVTQGVDTQVSDYIELIQAEHEQIVRAIRLKDKDFARAAMKAHLDNSIERHREIINLNSG</sequence>
<keyword evidence="6" id="KW-1185">Reference proteome</keyword>
<dbReference type="RefSeq" id="WP_268076975.1">
    <property type="nucleotide sequence ID" value="NZ_CP109967.1"/>
</dbReference>
<dbReference type="InterPro" id="IPR036388">
    <property type="entry name" value="WH-like_DNA-bd_sf"/>
</dbReference>
<dbReference type="PRINTS" id="PR00035">
    <property type="entry name" value="HTHGNTR"/>
</dbReference>
<keyword evidence="1" id="KW-0805">Transcription regulation</keyword>
<evidence type="ECO:0000313" key="5">
    <source>
        <dbReference type="EMBL" id="WAJ72260.1"/>
    </source>
</evidence>
<dbReference type="InterPro" id="IPR008920">
    <property type="entry name" value="TF_FadR/GntR_C"/>
</dbReference>
<dbReference type="Gene3D" id="1.20.120.530">
    <property type="entry name" value="GntR ligand-binding domain-like"/>
    <property type="match status" value="1"/>
</dbReference>
<dbReference type="Pfam" id="PF07729">
    <property type="entry name" value="FCD"/>
    <property type="match status" value="1"/>
</dbReference>
<dbReference type="InterPro" id="IPR011711">
    <property type="entry name" value="GntR_C"/>
</dbReference>